<dbReference type="Proteomes" id="UP000799755">
    <property type="component" value="Unassembled WGS sequence"/>
</dbReference>
<keyword evidence="2" id="KW-1185">Reference proteome</keyword>
<organism evidence="1 2">
    <name type="scientific">Lindgomyces ingoldianus</name>
    <dbReference type="NCBI Taxonomy" id="673940"/>
    <lineage>
        <taxon>Eukaryota</taxon>
        <taxon>Fungi</taxon>
        <taxon>Dikarya</taxon>
        <taxon>Ascomycota</taxon>
        <taxon>Pezizomycotina</taxon>
        <taxon>Dothideomycetes</taxon>
        <taxon>Pleosporomycetidae</taxon>
        <taxon>Pleosporales</taxon>
        <taxon>Lindgomycetaceae</taxon>
        <taxon>Lindgomyces</taxon>
    </lineage>
</organism>
<comment type="caution">
    <text evidence="1">The sequence shown here is derived from an EMBL/GenBank/DDBJ whole genome shotgun (WGS) entry which is preliminary data.</text>
</comment>
<evidence type="ECO:0000313" key="1">
    <source>
        <dbReference type="EMBL" id="KAF2466165.1"/>
    </source>
</evidence>
<proteinExistence type="predicted"/>
<sequence length="959" mass="106467">MDRHPLAKVWSLLQGQTDIDCILREILGQFTHLFHTSPTLTSDSTLNQASQLVSWIKAIFDLQRTYLQSSNALSDLHSIIIDPYLVSATVFSVISLSSELYILPTNGPNVRAVGTQAACTILSGIRLLLLQQPLHLGVVDEIRIILSELRKVWKDPESPTLEATIITYCEWSISNDEEGRIYIPACGDVELPKFTTGLFLDLDEAFLQPLSVQIHQEDTTISPRLFWNIFDILWALEAAKVWSSKNDSGSAITRQSGCTITAEASSRANALRSLFHKGSQSSTQSKPALSCIMITLFETREPEILELLQYYGGDSMDSNSFPTHDQALVEFGNFLLSRKSYMQRCNSDLTRLSSDFRSLLQNWLEKSLASSADDLRSLDGILTPTYIVQCPNLHPVPGKWLEGKVLDEKEDSLVTLMPGTRCPRCPTEGDISRARRIEPITSIQSLLQKGYHGQDNHRIPVPSARSFRDLAKTLPHTDQIESDADDELYESPRNINSRSLSHIRTPNGSLGDLKIHGDLPTNSKTLPSAPLDEKTPREPIIPSKLSTHPARDSRLSLHSWFGHRGSSGSNTSIPLSDASNESRPEISPRLGNREDTSLNLAHAAFSFSSSGDNLIIWHKDGGYIAQLYDLHTDPVPGRKFHIEGIQLAGAGKNKIVVLRKDFVDLHKYYLGVVNVSECMYAECEVPVNGYAKNAMCIVVSGDDRYAAISCGNQVLQFSLSSPNPSYIGRLLVEDDLHNMVEQTLSISVDGCHITIATQASEPICGKHNTVVHRWHLNHSEADRAPVPTRTSLQIPQGSQDRGLTSALHDPSTQRTLLTTFSDTPPRLIFKTQITTLKSQFGGEKIQAATQSSTNTSRIVLLTRTNKLWEVKLGEGGFARKIDAFRGKKAVTSFRRSFAKIGIPREELVHVVWEEGGELVVGTVQRADAARGKWERTEPKQVWSSVQRLETTDLMQGTVQ</sequence>
<reference evidence="1" key="1">
    <citation type="journal article" date="2020" name="Stud. Mycol.">
        <title>101 Dothideomycetes genomes: a test case for predicting lifestyles and emergence of pathogens.</title>
        <authorList>
            <person name="Haridas S."/>
            <person name="Albert R."/>
            <person name="Binder M."/>
            <person name="Bloem J."/>
            <person name="Labutti K."/>
            <person name="Salamov A."/>
            <person name="Andreopoulos B."/>
            <person name="Baker S."/>
            <person name="Barry K."/>
            <person name="Bills G."/>
            <person name="Bluhm B."/>
            <person name="Cannon C."/>
            <person name="Castanera R."/>
            <person name="Culley D."/>
            <person name="Daum C."/>
            <person name="Ezra D."/>
            <person name="Gonzalez J."/>
            <person name="Henrissat B."/>
            <person name="Kuo A."/>
            <person name="Liang C."/>
            <person name="Lipzen A."/>
            <person name="Lutzoni F."/>
            <person name="Magnuson J."/>
            <person name="Mondo S."/>
            <person name="Nolan M."/>
            <person name="Ohm R."/>
            <person name="Pangilinan J."/>
            <person name="Park H.-J."/>
            <person name="Ramirez L."/>
            <person name="Alfaro M."/>
            <person name="Sun H."/>
            <person name="Tritt A."/>
            <person name="Yoshinaga Y."/>
            <person name="Zwiers L.-H."/>
            <person name="Turgeon B."/>
            <person name="Goodwin S."/>
            <person name="Spatafora J."/>
            <person name="Crous P."/>
            <person name="Grigoriev I."/>
        </authorList>
    </citation>
    <scope>NUCLEOTIDE SEQUENCE</scope>
    <source>
        <strain evidence="1">ATCC 200398</strain>
    </source>
</reference>
<accession>A0ACB6QI29</accession>
<protein>
    <submittedName>
        <fullName evidence="1">Uncharacterized protein</fullName>
    </submittedName>
</protein>
<name>A0ACB6QI29_9PLEO</name>
<evidence type="ECO:0000313" key="2">
    <source>
        <dbReference type="Proteomes" id="UP000799755"/>
    </source>
</evidence>
<gene>
    <name evidence="1" type="ORF">BDR25DRAFT_79968</name>
</gene>
<dbReference type="EMBL" id="MU003526">
    <property type="protein sequence ID" value="KAF2466165.1"/>
    <property type="molecule type" value="Genomic_DNA"/>
</dbReference>